<dbReference type="AlphaFoldDB" id="A0A8T1RX48"/>
<evidence type="ECO:0000256" key="2">
    <source>
        <dbReference type="SAM" id="MobiDB-lite"/>
    </source>
</evidence>
<feature type="region of interest" description="Disordered" evidence="2">
    <location>
        <begin position="1"/>
        <end position="70"/>
    </location>
</feature>
<evidence type="ECO:0000256" key="1">
    <source>
        <dbReference type="ARBA" id="ARBA00069828"/>
    </source>
</evidence>
<feature type="non-terminal residue" evidence="4">
    <location>
        <position position="1"/>
    </location>
</feature>
<dbReference type="SMART" id="SM00327">
    <property type="entry name" value="VWA"/>
    <property type="match status" value="1"/>
</dbReference>
<comment type="caution">
    <text evidence="4">The sequence shown here is derived from an EMBL/GenBank/DDBJ whole genome shotgun (WGS) entry which is preliminary data.</text>
</comment>
<gene>
    <name evidence="4" type="ORF">G0U57_010365</name>
</gene>
<dbReference type="InterPro" id="IPR036465">
    <property type="entry name" value="vWFA_dom_sf"/>
</dbReference>
<sequence>MEQPATCCQPCCAPATRPTGLGRGGQSPRGSHGPQGELALHPEPERLLQSAPRHRPRALQLPPHPPELYGRERDHAQVSLAEAPPWDRDVELLVYYTEPHKPSAVLEVGLPGAEPGSLMGDSAVMVTLLPSLPEAVPGQSSAGEFIFLLDRSGSMECPMDGRDRSPQRIDSAKETLVLLLKSLPLGCYFNIYGFGSRFESFYPQSVGYTQQTMAESLQRIQQLQADLGGTEILAPLRAIYRSPCRDGHPRQLFVFTDGEVGNTQNVIAEVQRHQGAHRCFSFGIGEGASTALVKGIARAAGGSAEFITGQDRMQPKALQSLKRALQPAVTGISLSWDLPPGMEAALLGRGPEVIFPGQRCLVYAQLRGQPQPPELPVGGVTLRTASRPDHKEKLQFPLQPQDGERLPVHRLAAKSLLLELEGAVDTGSEGDRRRVLETSLSSGVVCSLTAYVGVDTERGQPVQGPLVRRDIPLAGFRTAPHMCKMQCLKKNSRAPKAMSCSSSVPMSRVLVDCDFDDSLDEPEQALEESPLLRLVSLQNADGSWDLDPRLAAALGVSEADARGRMPSKELGAPRRREGLAGRGLSARPGEGGSATSGSCWRIQGCGLSCGA</sequence>
<dbReference type="PROSITE" id="PS50234">
    <property type="entry name" value="VWFA"/>
    <property type="match status" value="1"/>
</dbReference>
<keyword evidence="5" id="KW-1185">Reference proteome</keyword>
<dbReference type="Proteomes" id="UP000765507">
    <property type="component" value="Unassembled WGS sequence"/>
</dbReference>
<reference evidence="4 5" key="1">
    <citation type="journal article" date="2020" name="G3 (Bethesda)">
        <title>Draft Genome of the Common Snapping Turtle, Chelydra serpentina, a Model for Phenotypic Plasticity in Reptiles.</title>
        <authorList>
            <person name="Das D."/>
            <person name="Singh S.K."/>
            <person name="Bierstedt J."/>
            <person name="Erickson A."/>
            <person name="Galli G.L.J."/>
            <person name="Crossley D.A. 2nd"/>
            <person name="Rhen T."/>
        </authorList>
    </citation>
    <scope>NUCLEOTIDE SEQUENCE [LARGE SCALE GENOMIC DNA]</scope>
    <source>
        <strain evidence="4">KW</strain>
    </source>
</reference>
<dbReference type="PANTHER" id="PTHR45737">
    <property type="entry name" value="VON WILLEBRAND FACTOR A DOMAIN-CONTAINING PROTEIN 5A"/>
    <property type="match status" value="1"/>
</dbReference>
<feature type="domain" description="VWFA" evidence="3">
    <location>
        <begin position="144"/>
        <end position="325"/>
    </location>
</feature>
<name>A0A8T1RX48_CHESE</name>
<dbReference type="Pfam" id="PF13768">
    <property type="entry name" value="VWA_3"/>
    <property type="match status" value="1"/>
</dbReference>
<dbReference type="Gene3D" id="3.40.50.410">
    <property type="entry name" value="von Willebrand factor, type A domain"/>
    <property type="match status" value="1"/>
</dbReference>
<feature type="compositionally biased region" description="Low complexity" evidence="2">
    <location>
        <begin position="1"/>
        <end position="19"/>
    </location>
</feature>
<feature type="region of interest" description="Disordered" evidence="2">
    <location>
        <begin position="561"/>
        <end position="596"/>
    </location>
</feature>
<dbReference type="SUPFAM" id="SSF53300">
    <property type="entry name" value="vWA-like"/>
    <property type="match status" value="1"/>
</dbReference>
<evidence type="ECO:0000259" key="3">
    <source>
        <dbReference type="PROSITE" id="PS50234"/>
    </source>
</evidence>
<organism evidence="4 5">
    <name type="scientific">Chelydra serpentina</name>
    <name type="common">Snapping turtle</name>
    <name type="synonym">Testudo serpentina</name>
    <dbReference type="NCBI Taxonomy" id="8475"/>
    <lineage>
        <taxon>Eukaryota</taxon>
        <taxon>Metazoa</taxon>
        <taxon>Chordata</taxon>
        <taxon>Craniata</taxon>
        <taxon>Vertebrata</taxon>
        <taxon>Euteleostomi</taxon>
        <taxon>Archelosauria</taxon>
        <taxon>Testudinata</taxon>
        <taxon>Testudines</taxon>
        <taxon>Cryptodira</taxon>
        <taxon>Durocryptodira</taxon>
        <taxon>Americhelydia</taxon>
        <taxon>Chelydroidea</taxon>
        <taxon>Chelydridae</taxon>
        <taxon>Chelydra</taxon>
    </lineage>
</organism>
<accession>A0A8T1RX48</accession>
<proteinExistence type="predicted"/>
<dbReference type="OrthoDB" id="1729737at2759"/>
<dbReference type="FunFam" id="3.40.50.410:FF:000069">
    <property type="entry name" value="von Willebrand factor A domain containing 5A"/>
    <property type="match status" value="1"/>
</dbReference>
<dbReference type="EMBL" id="JAHGAV010002757">
    <property type="protein sequence ID" value="KAG6921097.1"/>
    <property type="molecule type" value="Genomic_DNA"/>
</dbReference>
<evidence type="ECO:0000313" key="5">
    <source>
        <dbReference type="Proteomes" id="UP000765507"/>
    </source>
</evidence>
<protein>
    <recommendedName>
        <fullName evidence="1">von Willebrand factor A domain-containing protein 5A</fullName>
    </recommendedName>
</protein>
<dbReference type="InterPro" id="IPR002035">
    <property type="entry name" value="VWF_A"/>
</dbReference>
<evidence type="ECO:0000313" key="4">
    <source>
        <dbReference type="EMBL" id="KAG6921097.1"/>
    </source>
</evidence>
<dbReference type="PANTHER" id="PTHR45737:SF6">
    <property type="entry name" value="VON WILLEBRAND FACTOR A DOMAIN-CONTAINING PROTEIN 5A"/>
    <property type="match status" value="1"/>
</dbReference>
<feature type="compositionally biased region" description="Basic and acidic residues" evidence="2">
    <location>
        <begin position="561"/>
        <end position="579"/>
    </location>
</feature>